<protein>
    <submittedName>
        <fullName evidence="1">Serine/threonine-protein kinase Nek8</fullName>
    </submittedName>
</protein>
<organism evidence="1 2">
    <name type="scientific">Clarias magur</name>
    <name type="common">Asian catfish</name>
    <name type="synonym">Macropteronotus magur</name>
    <dbReference type="NCBI Taxonomy" id="1594786"/>
    <lineage>
        <taxon>Eukaryota</taxon>
        <taxon>Metazoa</taxon>
        <taxon>Chordata</taxon>
        <taxon>Craniata</taxon>
        <taxon>Vertebrata</taxon>
        <taxon>Euteleostomi</taxon>
        <taxon>Actinopterygii</taxon>
        <taxon>Neopterygii</taxon>
        <taxon>Teleostei</taxon>
        <taxon>Ostariophysi</taxon>
        <taxon>Siluriformes</taxon>
        <taxon>Clariidae</taxon>
        <taxon>Clarias</taxon>
    </lineage>
</organism>
<keyword evidence="1" id="KW-0418">Kinase</keyword>
<evidence type="ECO:0000313" key="1">
    <source>
        <dbReference type="EMBL" id="KAF5905194.1"/>
    </source>
</evidence>
<comment type="caution">
    <text evidence="1">The sequence shown here is derived from an EMBL/GenBank/DDBJ whole genome shotgun (WGS) entry which is preliminary data.</text>
</comment>
<dbReference type="Proteomes" id="UP000727407">
    <property type="component" value="Unassembled WGS sequence"/>
</dbReference>
<keyword evidence="2" id="KW-1185">Reference proteome</keyword>
<dbReference type="GO" id="GO:0016301">
    <property type="term" value="F:kinase activity"/>
    <property type="evidence" value="ECO:0007669"/>
    <property type="project" value="UniProtKB-KW"/>
</dbReference>
<name>A0A8J4U5R5_CLAMG</name>
<keyword evidence="1" id="KW-0808">Transferase</keyword>
<evidence type="ECO:0000313" key="2">
    <source>
        <dbReference type="Proteomes" id="UP000727407"/>
    </source>
</evidence>
<dbReference type="EMBL" id="QNUK01000048">
    <property type="protein sequence ID" value="KAF5905194.1"/>
    <property type="molecule type" value="Genomic_DNA"/>
</dbReference>
<proteinExistence type="predicted"/>
<accession>A0A8J4U5R5</accession>
<dbReference type="AlphaFoldDB" id="A0A8J4U5R5"/>
<sequence>MAGLRFDHAPSNILAPPPCLVLSRSRSVLGWNSSFNRQKRQEKFFAAAQILSEALRSIQCKGHHRAPIKP</sequence>
<gene>
    <name evidence="1" type="primary">nek8</name>
    <name evidence="1" type="ORF">DAT39_005164</name>
</gene>
<reference evidence="1" key="1">
    <citation type="submission" date="2020-07" db="EMBL/GenBank/DDBJ databases">
        <title>Clarias magur genome sequencing, assembly and annotation.</title>
        <authorList>
            <person name="Kushwaha B."/>
            <person name="Kumar R."/>
            <person name="Das P."/>
            <person name="Joshi C.G."/>
            <person name="Kumar D."/>
            <person name="Nagpure N.S."/>
            <person name="Pandey M."/>
            <person name="Agarwal S."/>
            <person name="Srivastava S."/>
            <person name="Singh M."/>
            <person name="Sahoo L."/>
            <person name="Jayasankar P."/>
            <person name="Meher P.K."/>
            <person name="Koringa P.G."/>
            <person name="Iquebal M.A."/>
            <person name="Das S.P."/>
            <person name="Bit A."/>
            <person name="Patnaik S."/>
            <person name="Patel N."/>
            <person name="Shah T.M."/>
            <person name="Hinsu A."/>
            <person name="Jena J.K."/>
        </authorList>
    </citation>
    <scope>NUCLEOTIDE SEQUENCE</scope>
    <source>
        <strain evidence="1">CIFAMagur01</strain>
        <tissue evidence="1">Testis</tissue>
    </source>
</reference>